<keyword evidence="10" id="KW-1185">Reference proteome</keyword>
<dbReference type="SUPFAM" id="SSF53098">
    <property type="entry name" value="Ribonuclease H-like"/>
    <property type="match status" value="1"/>
</dbReference>
<dbReference type="InterPro" id="IPR008906">
    <property type="entry name" value="HATC_C_dom"/>
</dbReference>
<comment type="subcellular location">
    <subcellularLocation>
        <location evidence="1">Nucleus</location>
    </subcellularLocation>
</comment>
<keyword evidence="6" id="KW-0539">Nucleus</keyword>
<dbReference type="Pfam" id="PF04937">
    <property type="entry name" value="DUF659"/>
    <property type="match status" value="1"/>
</dbReference>
<dbReference type="InterPro" id="IPR007021">
    <property type="entry name" value="DUF659"/>
</dbReference>
<dbReference type="GO" id="GO:0005634">
    <property type="term" value="C:nucleus"/>
    <property type="evidence" value="ECO:0007669"/>
    <property type="project" value="UniProtKB-SubCell"/>
</dbReference>
<dbReference type="PROSITE" id="PS50808">
    <property type="entry name" value="ZF_BED"/>
    <property type="match status" value="1"/>
</dbReference>
<keyword evidence="3 7" id="KW-0863">Zinc-finger</keyword>
<sequence length="746" mass="84108">MASNLEPIPVTSQKHDPAWKHCQMYKNGDRVQLKCVYCGKVFKGGGIHRIKEHLAGQKGNASTCMRVQPEVRILMQESLNGAALKRRKKQKLDTQIVLTGNIEPLSELSPGVELLPVVDSLEQSFGAFGCQDEGEGTSNQVTGRKKKGRIRKAITSKEVVNGGITRANDQVHMVIARFLLDAGIPFEAVKSPYFQPMIDAIASQESGIMGPTYHELRSWILKNSIQEVRNEISRCSHTWTRTGCSVLVEESTTERGKSVINFSVHCLEGTMFLRSVDTSEMVHSTETLYGLLRDVVEEVGVRNVLQIITSNEERYIEAGQRVSDTYPTVFLAPCASQCIDVMLNDITSLGWVNETLGQAKTISRFIYNNNNILNLMRQHTFGVDMVDLGATRSSTDFLTLNKMLNIRQHLQSMVTSVEWMESPHSKKPEGFSVLDLIGSESFWSSCTLITRLTGPLLRLLRIVGSKKRPAMGYVYAGLYRAKEAIKKELAHKNDYLVYWNIIDHRWAPLQRHPLHAAGFYLNPRYFYATVEDVHLYLRSLVYDCIERLVPDPNIQDRIVKETSSYQNAAGDFGRKMAVRARDTLFPGEWWSTYGGGCPNLSRLAIRILSQTCSLMSHAKPKLSHLEQMHETSNSIEHQRLKDIVFLQSNLHLREHHGNKSREDGSVDPISYENLPFIKDWVSEREPCLYEPASSDWMVVDPPSSNAVLLSPQVEDDFEALGAGFGDYEIFDGVKDMVKDENGDDTL</sequence>
<dbReference type="InterPro" id="IPR012337">
    <property type="entry name" value="RNaseH-like_sf"/>
</dbReference>
<evidence type="ECO:0000259" key="8">
    <source>
        <dbReference type="PROSITE" id="PS50808"/>
    </source>
</evidence>
<dbReference type="PANTHER" id="PTHR32166">
    <property type="entry name" value="OSJNBA0013A04.12 PROTEIN"/>
    <property type="match status" value="1"/>
</dbReference>
<keyword evidence="2" id="KW-0479">Metal-binding</keyword>
<dbReference type="GO" id="GO:0046983">
    <property type="term" value="F:protein dimerization activity"/>
    <property type="evidence" value="ECO:0007669"/>
    <property type="project" value="InterPro"/>
</dbReference>
<evidence type="ECO:0000256" key="2">
    <source>
        <dbReference type="ARBA" id="ARBA00022723"/>
    </source>
</evidence>
<name>A0A484MP83_9ASTE</name>
<dbReference type="OrthoDB" id="645489at2759"/>
<dbReference type="GO" id="GO:0008270">
    <property type="term" value="F:zinc ion binding"/>
    <property type="evidence" value="ECO:0007669"/>
    <property type="project" value="UniProtKB-KW"/>
</dbReference>
<feature type="domain" description="BED-type" evidence="8">
    <location>
        <begin position="13"/>
        <end position="71"/>
    </location>
</feature>
<accession>A0A484MP83</accession>
<evidence type="ECO:0000256" key="1">
    <source>
        <dbReference type="ARBA" id="ARBA00004123"/>
    </source>
</evidence>
<dbReference type="AlphaFoldDB" id="A0A484MP83"/>
<organism evidence="9 10">
    <name type="scientific">Cuscuta campestris</name>
    <dbReference type="NCBI Taxonomy" id="132261"/>
    <lineage>
        <taxon>Eukaryota</taxon>
        <taxon>Viridiplantae</taxon>
        <taxon>Streptophyta</taxon>
        <taxon>Embryophyta</taxon>
        <taxon>Tracheophyta</taxon>
        <taxon>Spermatophyta</taxon>
        <taxon>Magnoliopsida</taxon>
        <taxon>eudicotyledons</taxon>
        <taxon>Gunneridae</taxon>
        <taxon>Pentapetalae</taxon>
        <taxon>asterids</taxon>
        <taxon>lamiids</taxon>
        <taxon>Solanales</taxon>
        <taxon>Convolvulaceae</taxon>
        <taxon>Cuscuteae</taxon>
        <taxon>Cuscuta</taxon>
        <taxon>Cuscuta subgen. Grammica</taxon>
        <taxon>Cuscuta sect. Cleistogrammica</taxon>
    </lineage>
</organism>
<evidence type="ECO:0000256" key="3">
    <source>
        <dbReference type="ARBA" id="ARBA00022771"/>
    </source>
</evidence>
<dbReference type="InterPro" id="IPR003656">
    <property type="entry name" value="Znf_BED"/>
</dbReference>
<gene>
    <name evidence="9" type="ORF">CCAM_LOCUS32448</name>
</gene>
<keyword evidence="5" id="KW-0238">DNA-binding</keyword>
<evidence type="ECO:0000256" key="7">
    <source>
        <dbReference type="PROSITE-ProRule" id="PRU00027"/>
    </source>
</evidence>
<proteinExistence type="predicted"/>
<dbReference type="Pfam" id="PF05699">
    <property type="entry name" value="Dimer_Tnp_hAT"/>
    <property type="match status" value="1"/>
</dbReference>
<evidence type="ECO:0000256" key="6">
    <source>
        <dbReference type="ARBA" id="ARBA00023242"/>
    </source>
</evidence>
<evidence type="ECO:0000256" key="5">
    <source>
        <dbReference type="ARBA" id="ARBA00023125"/>
    </source>
</evidence>
<dbReference type="PANTHER" id="PTHR32166:SF88">
    <property type="entry name" value="HAT TRANSPOSON SUPERFAMILY"/>
    <property type="match status" value="1"/>
</dbReference>
<protein>
    <recommendedName>
        <fullName evidence="8">BED-type domain-containing protein</fullName>
    </recommendedName>
</protein>
<keyword evidence="4" id="KW-0862">Zinc</keyword>
<evidence type="ECO:0000313" key="10">
    <source>
        <dbReference type="Proteomes" id="UP000595140"/>
    </source>
</evidence>
<dbReference type="Proteomes" id="UP000595140">
    <property type="component" value="Unassembled WGS sequence"/>
</dbReference>
<dbReference type="GO" id="GO:0003677">
    <property type="term" value="F:DNA binding"/>
    <property type="evidence" value="ECO:0007669"/>
    <property type="project" value="UniProtKB-KW"/>
</dbReference>
<evidence type="ECO:0000313" key="9">
    <source>
        <dbReference type="EMBL" id="VFQ90672.1"/>
    </source>
</evidence>
<evidence type="ECO:0000256" key="4">
    <source>
        <dbReference type="ARBA" id="ARBA00022833"/>
    </source>
</evidence>
<dbReference type="EMBL" id="OOIL02004148">
    <property type="protein sequence ID" value="VFQ90672.1"/>
    <property type="molecule type" value="Genomic_DNA"/>
</dbReference>
<reference evidence="9 10" key="1">
    <citation type="submission" date="2018-04" db="EMBL/GenBank/DDBJ databases">
        <authorList>
            <person name="Vogel A."/>
        </authorList>
    </citation>
    <scope>NUCLEOTIDE SEQUENCE [LARGE SCALE GENOMIC DNA]</scope>
</reference>